<dbReference type="InterPro" id="IPR050951">
    <property type="entry name" value="Retrovirus_Pol_polyprotein"/>
</dbReference>
<evidence type="ECO:0000256" key="6">
    <source>
        <dbReference type="ARBA" id="ARBA00022918"/>
    </source>
</evidence>
<keyword evidence="3" id="KW-0540">Nuclease</keyword>
<dbReference type="Gene3D" id="3.10.20.370">
    <property type="match status" value="1"/>
</dbReference>
<dbReference type="GO" id="GO:0003964">
    <property type="term" value="F:RNA-directed DNA polymerase activity"/>
    <property type="evidence" value="ECO:0007669"/>
    <property type="project" value="UniProtKB-KW"/>
</dbReference>
<dbReference type="CDD" id="cd01647">
    <property type="entry name" value="RT_LTR"/>
    <property type="match status" value="1"/>
</dbReference>
<dbReference type="STRING" id="188477.A0A3S1B1Q9"/>
<keyword evidence="1" id="KW-0808">Transferase</keyword>
<protein>
    <recommendedName>
        <fullName evidence="7">Reverse transcriptase domain-containing protein</fullName>
    </recommendedName>
</protein>
<proteinExistence type="predicted"/>
<dbReference type="InterPro" id="IPR000477">
    <property type="entry name" value="RT_dom"/>
</dbReference>
<dbReference type="OrthoDB" id="6089225at2759"/>
<dbReference type="AlphaFoldDB" id="A0A3S1B1Q9"/>
<evidence type="ECO:0000256" key="4">
    <source>
        <dbReference type="ARBA" id="ARBA00022759"/>
    </source>
</evidence>
<dbReference type="PANTHER" id="PTHR37984:SF8">
    <property type="entry name" value="CCHC-TYPE DOMAIN-CONTAINING PROTEIN"/>
    <property type="match status" value="1"/>
</dbReference>
<reference evidence="8 9" key="1">
    <citation type="submission" date="2019-01" db="EMBL/GenBank/DDBJ databases">
        <title>A draft genome assembly of the solar-powered sea slug Elysia chlorotica.</title>
        <authorList>
            <person name="Cai H."/>
            <person name="Li Q."/>
            <person name="Fang X."/>
            <person name="Li J."/>
            <person name="Curtis N.E."/>
            <person name="Altenburger A."/>
            <person name="Shibata T."/>
            <person name="Feng M."/>
            <person name="Maeda T."/>
            <person name="Schwartz J.A."/>
            <person name="Shigenobu S."/>
            <person name="Lundholm N."/>
            <person name="Nishiyama T."/>
            <person name="Yang H."/>
            <person name="Hasebe M."/>
            <person name="Li S."/>
            <person name="Pierce S.K."/>
            <person name="Wang J."/>
        </authorList>
    </citation>
    <scope>NUCLEOTIDE SEQUENCE [LARGE SCALE GENOMIC DNA]</scope>
    <source>
        <strain evidence="8">EC2010</strain>
        <tissue evidence="8">Whole organism of an adult</tissue>
    </source>
</reference>
<evidence type="ECO:0000256" key="3">
    <source>
        <dbReference type="ARBA" id="ARBA00022722"/>
    </source>
</evidence>
<dbReference type="InterPro" id="IPR043128">
    <property type="entry name" value="Rev_trsase/Diguanyl_cyclase"/>
</dbReference>
<comment type="caution">
    <text evidence="8">The sequence shown here is derived from an EMBL/GenBank/DDBJ whole genome shotgun (WGS) entry which is preliminary data.</text>
</comment>
<evidence type="ECO:0000256" key="2">
    <source>
        <dbReference type="ARBA" id="ARBA00022695"/>
    </source>
</evidence>
<dbReference type="InterPro" id="IPR043502">
    <property type="entry name" value="DNA/RNA_pol_sf"/>
</dbReference>
<name>A0A3S1B1Q9_ELYCH</name>
<accession>A0A3S1B1Q9</accession>
<evidence type="ECO:0000259" key="7">
    <source>
        <dbReference type="PROSITE" id="PS50878"/>
    </source>
</evidence>
<dbReference type="SUPFAM" id="SSF56672">
    <property type="entry name" value="DNA/RNA polymerases"/>
    <property type="match status" value="1"/>
</dbReference>
<dbReference type="Proteomes" id="UP000271974">
    <property type="component" value="Unassembled WGS sequence"/>
</dbReference>
<keyword evidence="5" id="KW-0378">Hydrolase</keyword>
<dbReference type="Pfam" id="PF00078">
    <property type="entry name" value="RVT_1"/>
    <property type="match status" value="1"/>
</dbReference>
<sequence length="455" mass="52098">MHLLDDVLLELSESRVSTKIDLRNGFWHVLLDTDSSLLTTFQTCYGRYRWLRLPFGLSVSPEIFQRNILELFGALPGVVAIHDDVIEHVRTRHEHDLNLQNFLSACGNYGARLNRGKLELASNKITFMGHVISSDGIKTDPEKVRAIRDFPPPTCLTLTEVRVRRFLGMVQCLSRYIPHLTDDLHKELTLENDESEYGLGSVLLQDGKPLGFASRTLSEAERNYAQSEKKLLAVIFVMNKFYHYTFARPVTVVTDDKPLVSIANKPLSKAPKRLQSMFLKLQAFDFNLTYKHGAQLHLKLIILQGWPDLKSDLPSCVLPYFNYRDELTVQEGIILRGYRIVIPSSLRQDLKAKVHAGHHGINSCLRRSRDLIFWHGMSSNIRAHVESCDTCATCCARQPEQPLITHEVPSRPWQKVGTDIFSISGRNYLITVDYFNTFIEVDYLPDRKSFNRPLM</sequence>
<feature type="domain" description="Reverse transcriptase" evidence="7">
    <location>
        <begin position="1"/>
        <end position="132"/>
    </location>
</feature>
<dbReference type="Pfam" id="PF17917">
    <property type="entry name" value="RT_RNaseH"/>
    <property type="match status" value="1"/>
</dbReference>
<dbReference type="PANTHER" id="PTHR37984">
    <property type="entry name" value="PROTEIN CBG26694"/>
    <property type="match status" value="1"/>
</dbReference>
<dbReference type="Gene3D" id="1.10.340.70">
    <property type="match status" value="1"/>
</dbReference>
<keyword evidence="4" id="KW-0255">Endonuclease</keyword>
<dbReference type="InterPro" id="IPR041373">
    <property type="entry name" value="RT_RNaseH"/>
</dbReference>
<dbReference type="EMBL" id="RQTK01000556">
    <property type="protein sequence ID" value="RUS77745.1"/>
    <property type="molecule type" value="Genomic_DNA"/>
</dbReference>
<dbReference type="Gene3D" id="3.30.70.270">
    <property type="match status" value="1"/>
</dbReference>
<evidence type="ECO:0000313" key="8">
    <source>
        <dbReference type="EMBL" id="RUS77745.1"/>
    </source>
</evidence>
<keyword evidence="6" id="KW-0695">RNA-directed DNA polymerase</keyword>
<dbReference type="Pfam" id="PF17921">
    <property type="entry name" value="Integrase_H2C2"/>
    <property type="match status" value="1"/>
</dbReference>
<dbReference type="GO" id="GO:0004519">
    <property type="term" value="F:endonuclease activity"/>
    <property type="evidence" value="ECO:0007669"/>
    <property type="project" value="UniProtKB-KW"/>
</dbReference>
<evidence type="ECO:0000256" key="1">
    <source>
        <dbReference type="ARBA" id="ARBA00022679"/>
    </source>
</evidence>
<organism evidence="8 9">
    <name type="scientific">Elysia chlorotica</name>
    <name type="common">Eastern emerald elysia</name>
    <name type="synonym">Sea slug</name>
    <dbReference type="NCBI Taxonomy" id="188477"/>
    <lineage>
        <taxon>Eukaryota</taxon>
        <taxon>Metazoa</taxon>
        <taxon>Spiralia</taxon>
        <taxon>Lophotrochozoa</taxon>
        <taxon>Mollusca</taxon>
        <taxon>Gastropoda</taxon>
        <taxon>Heterobranchia</taxon>
        <taxon>Euthyneura</taxon>
        <taxon>Panpulmonata</taxon>
        <taxon>Sacoglossa</taxon>
        <taxon>Placobranchoidea</taxon>
        <taxon>Plakobranchidae</taxon>
        <taxon>Elysia</taxon>
    </lineage>
</organism>
<dbReference type="CDD" id="cd09274">
    <property type="entry name" value="RNase_HI_RT_Ty3"/>
    <property type="match status" value="1"/>
</dbReference>
<dbReference type="PROSITE" id="PS50878">
    <property type="entry name" value="RT_POL"/>
    <property type="match status" value="1"/>
</dbReference>
<gene>
    <name evidence="8" type="ORF">EGW08_014504</name>
</gene>
<keyword evidence="9" id="KW-1185">Reference proteome</keyword>
<keyword evidence="2" id="KW-0548">Nucleotidyltransferase</keyword>
<dbReference type="GO" id="GO:0016787">
    <property type="term" value="F:hydrolase activity"/>
    <property type="evidence" value="ECO:0007669"/>
    <property type="project" value="UniProtKB-KW"/>
</dbReference>
<evidence type="ECO:0000256" key="5">
    <source>
        <dbReference type="ARBA" id="ARBA00022801"/>
    </source>
</evidence>
<dbReference type="FunFam" id="1.10.340.70:FF:000003">
    <property type="entry name" value="Protein CBG25708"/>
    <property type="match status" value="1"/>
</dbReference>
<dbReference type="InterPro" id="IPR041588">
    <property type="entry name" value="Integrase_H2C2"/>
</dbReference>
<evidence type="ECO:0000313" key="9">
    <source>
        <dbReference type="Proteomes" id="UP000271974"/>
    </source>
</evidence>